<dbReference type="PANTHER" id="PTHR43316:SF3">
    <property type="entry name" value="HALOACID DEHALOGENASE, TYPE II (AFU_ORTHOLOGUE AFUA_2G07750)-RELATED"/>
    <property type="match status" value="1"/>
</dbReference>
<accession>A0ABQ1RH55</accession>
<dbReference type="SFLD" id="SFLDG01129">
    <property type="entry name" value="C1.5:_HAD__Beta-PGM__Phosphata"/>
    <property type="match status" value="1"/>
</dbReference>
<dbReference type="NCBIfam" id="TIGR01493">
    <property type="entry name" value="HAD-SF-IA-v2"/>
    <property type="match status" value="1"/>
</dbReference>
<dbReference type="InterPro" id="IPR006439">
    <property type="entry name" value="HAD-SF_hydro_IA"/>
</dbReference>
<dbReference type="SFLD" id="SFLDS00003">
    <property type="entry name" value="Haloacid_Dehalogenase"/>
    <property type="match status" value="1"/>
</dbReference>
<dbReference type="PANTHER" id="PTHR43316">
    <property type="entry name" value="HYDROLASE, HALOACID DELAHOGENASE-RELATED"/>
    <property type="match status" value="1"/>
</dbReference>
<keyword evidence="3" id="KW-1185">Reference proteome</keyword>
<dbReference type="InterPro" id="IPR036412">
    <property type="entry name" value="HAD-like_sf"/>
</dbReference>
<dbReference type="EMBL" id="BMCM01000001">
    <property type="protein sequence ID" value="GGD66860.1"/>
    <property type="molecule type" value="Genomic_DNA"/>
</dbReference>
<dbReference type="Gene3D" id="1.10.150.750">
    <property type="match status" value="1"/>
</dbReference>
<evidence type="ECO:0000256" key="1">
    <source>
        <dbReference type="ARBA" id="ARBA00022801"/>
    </source>
</evidence>
<dbReference type="RefSeq" id="WP_188435227.1">
    <property type="nucleotide sequence ID" value="NZ_BMCM01000001.1"/>
</dbReference>
<comment type="caution">
    <text evidence="2">The sequence shown here is derived from an EMBL/GenBank/DDBJ whole genome shotgun (WGS) entry which is preliminary data.</text>
</comment>
<sequence>MRQLTDIDVVVFDVLGTLVDEATGLRTAVREAIPDADVRQVQSLAQDWQRFVADQQTEIAEGRRAYVDSEVLDAEAALHVLAAAAALGIAVAPGVTTTPDVATAPGASVELAATNEVGAASDTVARLATASRRLLPWPDSVAGLERIAARVPILALSNAAPTTLLHLAALTGLRWHHAVTAHEVAAYKPAPALYRRAVQVADRAPERILMVAAHAWDLRAAQDAGMRTCYVDRPVGDPPTASDRFDASVAGLDELMTSLG</sequence>
<reference evidence="3" key="1">
    <citation type="journal article" date="2019" name="Int. J. Syst. Evol. Microbiol.">
        <title>The Global Catalogue of Microorganisms (GCM) 10K type strain sequencing project: providing services to taxonomists for standard genome sequencing and annotation.</title>
        <authorList>
            <consortium name="The Broad Institute Genomics Platform"/>
            <consortium name="The Broad Institute Genome Sequencing Center for Infectious Disease"/>
            <person name="Wu L."/>
            <person name="Ma J."/>
        </authorList>
    </citation>
    <scope>NUCLEOTIDE SEQUENCE [LARGE SCALE GENOMIC DNA]</scope>
    <source>
        <strain evidence="3">CCM 7640</strain>
    </source>
</reference>
<dbReference type="Proteomes" id="UP000629365">
    <property type="component" value="Unassembled WGS sequence"/>
</dbReference>
<organism evidence="2 3">
    <name type="scientific">Microbacterium murale</name>
    <dbReference type="NCBI Taxonomy" id="1081040"/>
    <lineage>
        <taxon>Bacteria</taxon>
        <taxon>Bacillati</taxon>
        <taxon>Actinomycetota</taxon>
        <taxon>Actinomycetes</taxon>
        <taxon>Micrococcales</taxon>
        <taxon>Microbacteriaceae</taxon>
        <taxon>Microbacterium</taxon>
    </lineage>
</organism>
<dbReference type="Gene3D" id="3.40.50.1000">
    <property type="entry name" value="HAD superfamily/HAD-like"/>
    <property type="match status" value="1"/>
</dbReference>
<evidence type="ECO:0000313" key="3">
    <source>
        <dbReference type="Proteomes" id="UP000629365"/>
    </source>
</evidence>
<dbReference type="SUPFAM" id="SSF56784">
    <property type="entry name" value="HAD-like"/>
    <property type="match status" value="1"/>
</dbReference>
<proteinExistence type="predicted"/>
<protein>
    <submittedName>
        <fullName evidence="2">Haloacid dehalogenase</fullName>
    </submittedName>
</protein>
<gene>
    <name evidence="2" type="ORF">GCM10007269_07560</name>
</gene>
<name>A0ABQ1RH55_9MICO</name>
<evidence type="ECO:0000313" key="2">
    <source>
        <dbReference type="EMBL" id="GGD66860.1"/>
    </source>
</evidence>
<dbReference type="InterPro" id="IPR023214">
    <property type="entry name" value="HAD_sf"/>
</dbReference>
<dbReference type="InterPro" id="IPR051540">
    <property type="entry name" value="S-2-haloacid_dehalogenase"/>
</dbReference>
<dbReference type="Pfam" id="PF00702">
    <property type="entry name" value="Hydrolase"/>
    <property type="match status" value="1"/>
</dbReference>
<keyword evidence="1" id="KW-0378">Hydrolase</keyword>